<accession>A0A9P4MTG3</accession>
<dbReference type="InterPro" id="IPR027417">
    <property type="entry name" value="P-loop_NTPase"/>
</dbReference>
<dbReference type="GO" id="GO:0005975">
    <property type="term" value="P:carbohydrate metabolic process"/>
    <property type="evidence" value="ECO:0007669"/>
    <property type="project" value="InterPro"/>
</dbReference>
<evidence type="ECO:0000256" key="2">
    <source>
        <dbReference type="ARBA" id="ARBA00008420"/>
    </source>
</evidence>
<dbReference type="OrthoDB" id="275177at2759"/>
<dbReference type="Pfam" id="PF13671">
    <property type="entry name" value="AAA_33"/>
    <property type="match status" value="1"/>
</dbReference>
<name>A0A9P4MTG3_9PLEO</name>
<evidence type="ECO:0000256" key="10">
    <source>
        <dbReference type="SAM" id="MobiDB-lite"/>
    </source>
</evidence>
<evidence type="ECO:0000313" key="11">
    <source>
        <dbReference type="EMBL" id="KAF2199043.1"/>
    </source>
</evidence>
<dbReference type="EC" id="2.7.1.12" evidence="3 9"/>
<dbReference type="InterPro" id="IPR006001">
    <property type="entry name" value="Therm_gnt_kin"/>
</dbReference>
<keyword evidence="6 9" id="KW-0418">Kinase</keyword>
<dbReference type="GO" id="GO:0005737">
    <property type="term" value="C:cytoplasm"/>
    <property type="evidence" value="ECO:0007669"/>
    <property type="project" value="TreeGrafter"/>
</dbReference>
<evidence type="ECO:0000256" key="6">
    <source>
        <dbReference type="ARBA" id="ARBA00022777"/>
    </source>
</evidence>
<dbReference type="PANTHER" id="PTHR43442">
    <property type="entry name" value="GLUCONOKINASE-RELATED"/>
    <property type="match status" value="1"/>
</dbReference>
<keyword evidence="7 9" id="KW-0067">ATP-binding</keyword>
<evidence type="ECO:0000256" key="9">
    <source>
        <dbReference type="RuleBase" id="RU363066"/>
    </source>
</evidence>
<evidence type="ECO:0000256" key="3">
    <source>
        <dbReference type="ARBA" id="ARBA00012054"/>
    </source>
</evidence>
<evidence type="ECO:0000256" key="1">
    <source>
        <dbReference type="ARBA" id="ARBA00004875"/>
    </source>
</evidence>
<evidence type="ECO:0000313" key="12">
    <source>
        <dbReference type="Proteomes" id="UP000799536"/>
    </source>
</evidence>
<dbReference type="PANTHER" id="PTHR43442:SF3">
    <property type="entry name" value="GLUCONOKINASE-RELATED"/>
    <property type="match status" value="1"/>
</dbReference>
<sequence>MLQTFEPTHQPPLLYTSTSSSAVAPTQETRNINTMAVASHHNILIVTGPAGSGKSTVAMELAKKYGFKYIEGDDFHPQANIDKMAHGIPLTDADRWDWLILLRDQAVTACRQGAKGAVVTCSALKKKYRDVIRTARFYDDDPNASVHFIYLHANMETLLARVKARQGHYMKDDMVISQLKALEKPDADEIERIRDVITIDVSCSMQEVIKRASNAVDEVLAEDAATSQGS</sequence>
<keyword evidence="5 9" id="KW-0547">Nucleotide-binding</keyword>
<keyword evidence="4 9" id="KW-0808">Transferase</keyword>
<dbReference type="NCBIfam" id="TIGR01313">
    <property type="entry name" value="therm_gnt_kin"/>
    <property type="match status" value="1"/>
</dbReference>
<gene>
    <name evidence="11" type="ORF">GQ43DRAFT_482794</name>
</gene>
<comment type="pathway">
    <text evidence="1 9">Carbohydrate acid metabolism; D-gluconate degradation.</text>
</comment>
<comment type="similarity">
    <text evidence="2 9">Belongs to the gluconokinase GntK/GntV family.</text>
</comment>
<feature type="region of interest" description="Disordered" evidence="10">
    <location>
        <begin position="1"/>
        <end position="20"/>
    </location>
</feature>
<dbReference type="CDD" id="cd02021">
    <property type="entry name" value="GntK"/>
    <property type="match status" value="1"/>
</dbReference>
<dbReference type="FunFam" id="3.40.50.300:FF:000522">
    <property type="entry name" value="Gluconokinase"/>
    <property type="match status" value="1"/>
</dbReference>
<comment type="catalytic activity">
    <reaction evidence="8 9">
        <text>D-gluconate + ATP = 6-phospho-D-gluconate + ADP + H(+)</text>
        <dbReference type="Rhea" id="RHEA:19433"/>
        <dbReference type="ChEBI" id="CHEBI:15378"/>
        <dbReference type="ChEBI" id="CHEBI:18391"/>
        <dbReference type="ChEBI" id="CHEBI:30616"/>
        <dbReference type="ChEBI" id="CHEBI:58759"/>
        <dbReference type="ChEBI" id="CHEBI:456216"/>
        <dbReference type="EC" id="2.7.1.12"/>
    </reaction>
</comment>
<proteinExistence type="inferred from homology"/>
<evidence type="ECO:0000256" key="4">
    <source>
        <dbReference type="ARBA" id="ARBA00022679"/>
    </source>
</evidence>
<dbReference type="Gene3D" id="3.40.50.300">
    <property type="entry name" value="P-loop containing nucleotide triphosphate hydrolases"/>
    <property type="match status" value="1"/>
</dbReference>
<comment type="caution">
    <text evidence="11">The sequence shown here is derived from an EMBL/GenBank/DDBJ whole genome shotgun (WGS) entry which is preliminary data.</text>
</comment>
<dbReference type="AlphaFoldDB" id="A0A9P4MTG3"/>
<dbReference type="GO" id="GO:0046316">
    <property type="term" value="F:gluconokinase activity"/>
    <property type="evidence" value="ECO:0007669"/>
    <property type="project" value="UniProtKB-EC"/>
</dbReference>
<evidence type="ECO:0000256" key="8">
    <source>
        <dbReference type="ARBA" id="ARBA00048090"/>
    </source>
</evidence>
<evidence type="ECO:0000256" key="5">
    <source>
        <dbReference type="ARBA" id="ARBA00022741"/>
    </source>
</evidence>
<reference evidence="11" key="1">
    <citation type="journal article" date="2020" name="Stud. Mycol.">
        <title>101 Dothideomycetes genomes: a test case for predicting lifestyles and emergence of pathogens.</title>
        <authorList>
            <person name="Haridas S."/>
            <person name="Albert R."/>
            <person name="Binder M."/>
            <person name="Bloem J."/>
            <person name="Labutti K."/>
            <person name="Salamov A."/>
            <person name="Andreopoulos B."/>
            <person name="Baker S."/>
            <person name="Barry K."/>
            <person name="Bills G."/>
            <person name="Bluhm B."/>
            <person name="Cannon C."/>
            <person name="Castanera R."/>
            <person name="Culley D."/>
            <person name="Daum C."/>
            <person name="Ezra D."/>
            <person name="Gonzalez J."/>
            <person name="Henrissat B."/>
            <person name="Kuo A."/>
            <person name="Liang C."/>
            <person name="Lipzen A."/>
            <person name="Lutzoni F."/>
            <person name="Magnuson J."/>
            <person name="Mondo S."/>
            <person name="Nolan M."/>
            <person name="Ohm R."/>
            <person name="Pangilinan J."/>
            <person name="Park H.-J."/>
            <person name="Ramirez L."/>
            <person name="Alfaro M."/>
            <person name="Sun H."/>
            <person name="Tritt A."/>
            <person name="Yoshinaga Y."/>
            <person name="Zwiers L.-H."/>
            <person name="Turgeon B."/>
            <person name="Goodwin S."/>
            <person name="Spatafora J."/>
            <person name="Crous P."/>
            <person name="Grigoriev I."/>
        </authorList>
    </citation>
    <scope>NUCLEOTIDE SEQUENCE</scope>
    <source>
        <strain evidence="11">ATCC 74209</strain>
    </source>
</reference>
<dbReference type="SUPFAM" id="SSF52540">
    <property type="entry name" value="P-loop containing nucleoside triphosphate hydrolases"/>
    <property type="match status" value="1"/>
</dbReference>
<dbReference type="Proteomes" id="UP000799536">
    <property type="component" value="Unassembled WGS sequence"/>
</dbReference>
<evidence type="ECO:0000256" key="7">
    <source>
        <dbReference type="ARBA" id="ARBA00022840"/>
    </source>
</evidence>
<protein>
    <recommendedName>
        <fullName evidence="3 9">Gluconokinase</fullName>
        <ecNumber evidence="3 9">2.7.1.12</ecNumber>
    </recommendedName>
</protein>
<dbReference type="GO" id="GO:0005524">
    <property type="term" value="F:ATP binding"/>
    <property type="evidence" value="ECO:0007669"/>
    <property type="project" value="UniProtKB-KW"/>
</dbReference>
<organism evidence="11 12">
    <name type="scientific">Delitschia confertaspora ATCC 74209</name>
    <dbReference type="NCBI Taxonomy" id="1513339"/>
    <lineage>
        <taxon>Eukaryota</taxon>
        <taxon>Fungi</taxon>
        <taxon>Dikarya</taxon>
        <taxon>Ascomycota</taxon>
        <taxon>Pezizomycotina</taxon>
        <taxon>Dothideomycetes</taxon>
        <taxon>Pleosporomycetidae</taxon>
        <taxon>Pleosporales</taxon>
        <taxon>Delitschiaceae</taxon>
        <taxon>Delitschia</taxon>
    </lineage>
</organism>
<dbReference type="EMBL" id="ML994100">
    <property type="protein sequence ID" value="KAF2199043.1"/>
    <property type="molecule type" value="Genomic_DNA"/>
</dbReference>
<keyword evidence="12" id="KW-1185">Reference proteome</keyword>